<comment type="similarity">
    <text evidence="5">Belongs to the zinc-containing alcohol dehydrogenase family.</text>
</comment>
<dbReference type="CDD" id="cd08231">
    <property type="entry name" value="MDR_TM0436_like"/>
    <property type="match status" value="1"/>
</dbReference>
<dbReference type="OrthoDB" id="3987021at2"/>
<dbReference type="EMBL" id="VCKW01000048">
    <property type="protein sequence ID" value="TMR02624.1"/>
    <property type="molecule type" value="Genomic_DNA"/>
</dbReference>
<dbReference type="PROSITE" id="PS00059">
    <property type="entry name" value="ADH_ZINC"/>
    <property type="match status" value="1"/>
</dbReference>
<dbReference type="RefSeq" id="WP_138645203.1">
    <property type="nucleotide sequence ID" value="NZ_VCKW01000048.1"/>
</dbReference>
<dbReference type="Proteomes" id="UP000309174">
    <property type="component" value="Unassembled WGS sequence"/>
</dbReference>
<keyword evidence="2 5" id="KW-0479">Metal-binding</keyword>
<sequence length="368" mass="37708">MLHPTSTRAAVLREHGADLSIEELPLPAECEPGAALVRVDCATLCATDVHLWSGAMSFPEMLPIVLGHETMGTVCAVGPGARDALGRDVKVGDRIGWSESVCGHCYGCAVLRNPVACSERGYGFLLRADRFPYATGGLAGHNYVTPGALKLVLPDEVKDTWAASAGCAVKTVLHAFDRAGGVRPGSSVVVQGAGALGIVATAVASLSGAGKVITIGAPDARLDLARRFGADETIGLDGDGDSRVAAVMEATQGRGAELVLDLAGAPGIGAEAVGMAAFGGRFVIVGSTGFQPDQLSLGAIMGKELNVLGSLNGDVGDLYRSIEFLRGSADRFPWDDLFSAPGGLDGASGALSAMSRLEQVKAVINPNR</sequence>
<dbReference type="InterPro" id="IPR011032">
    <property type="entry name" value="GroES-like_sf"/>
</dbReference>
<dbReference type="PANTHER" id="PTHR43401">
    <property type="entry name" value="L-THREONINE 3-DEHYDROGENASE"/>
    <property type="match status" value="1"/>
</dbReference>
<dbReference type="GO" id="GO:0008270">
    <property type="term" value="F:zinc ion binding"/>
    <property type="evidence" value="ECO:0007669"/>
    <property type="project" value="InterPro"/>
</dbReference>
<dbReference type="Pfam" id="PF00107">
    <property type="entry name" value="ADH_zinc_N"/>
    <property type="match status" value="1"/>
</dbReference>
<name>A0A5C4JE75_9ACTN</name>
<dbReference type="GO" id="GO:0016491">
    <property type="term" value="F:oxidoreductase activity"/>
    <property type="evidence" value="ECO:0007669"/>
    <property type="project" value="UniProtKB-KW"/>
</dbReference>
<evidence type="ECO:0000313" key="8">
    <source>
        <dbReference type="Proteomes" id="UP000309174"/>
    </source>
</evidence>
<reference evidence="7 8" key="1">
    <citation type="submission" date="2019-05" db="EMBL/GenBank/DDBJ databases">
        <title>Draft genome sequence of Actinomadura sp. 14C53.</title>
        <authorList>
            <person name="Saricaoglu S."/>
            <person name="Isik K."/>
        </authorList>
    </citation>
    <scope>NUCLEOTIDE SEQUENCE [LARGE SCALE GENOMIC DNA]</scope>
    <source>
        <strain evidence="7 8">14C53</strain>
    </source>
</reference>
<dbReference type="Gene3D" id="3.90.180.10">
    <property type="entry name" value="Medium-chain alcohol dehydrogenases, catalytic domain"/>
    <property type="match status" value="1"/>
</dbReference>
<dbReference type="Gene3D" id="3.40.50.720">
    <property type="entry name" value="NAD(P)-binding Rossmann-like Domain"/>
    <property type="match status" value="1"/>
</dbReference>
<evidence type="ECO:0000259" key="6">
    <source>
        <dbReference type="SMART" id="SM00829"/>
    </source>
</evidence>
<dbReference type="InterPro" id="IPR020843">
    <property type="entry name" value="ER"/>
</dbReference>
<evidence type="ECO:0000256" key="1">
    <source>
        <dbReference type="ARBA" id="ARBA00001947"/>
    </source>
</evidence>
<keyword evidence="8" id="KW-1185">Reference proteome</keyword>
<comment type="caution">
    <text evidence="7">The sequence shown here is derived from an EMBL/GenBank/DDBJ whole genome shotgun (WGS) entry which is preliminary data.</text>
</comment>
<keyword evidence="4" id="KW-0560">Oxidoreductase</keyword>
<dbReference type="AlphaFoldDB" id="A0A5C4JE75"/>
<keyword evidence="3 5" id="KW-0862">Zinc</keyword>
<protein>
    <submittedName>
        <fullName evidence="7">Zinc-binding dehydrogenase</fullName>
    </submittedName>
</protein>
<evidence type="ECO:0000256" key="2">
    <source>
        <dbReference type="ARBA" id="ARBA00022723"/>
    </source>
</evidence>
<dbReference type="InterPro" id="IPR036291">
    <property type="entry name" value="NAD(P)-bd_dom_sf"/>
</dbReference>
<evidence type="ECO:0000256" key="5">
    <source>
        <dbReference type="RuleBase" id="RU361277"/>
    </source>
</evidence>
<dbReference type="SMART" id="SM00829">
    <property type="entry name" value="PKS_ER"/>
    <property type="match status" value="1"/>
</dbReference>
<gene>
    <name evidence="7" type="ORF">ETD83_12155</name>
</gene>
<dbReference type="InterPro" id="IPR050129">
    <property type="entry name" value="Zn_alcohol_dh"/>
</dbReference>
<proteinExistence type="inferred from homology"/>
<organism evidence="7 8">
    <name type="scientific">Actinomadura soli</name>
    <dbReference type="NCBI Taxonomy" id="2508997"/>
    <lineage>
        <taxon>Bacteria</taxon>
        <taxon>Bacillati</taxon>
        <taxon>Actinomycetota</taxon>
        <taxon>Actinomycetes</taxon>
        <taxon>Streptosporangiales</taxon>
        <taxon>Thermomonosporaceae</taxon>
        <taxon>Actinomadura</taxon>
    </lineage>
</organism>
<dbReference type="Pfam" id="PF08240">
    <property type="entry name" value="ADH_N"/>
    <property type="match status" value="1"/>
</dbReference>
<evidence type="ECO:0000256" key="4">
    <source>
        <dbReference type="ARBA" id="ARBA00023002"/>
    </source>
</evidence>
<dbReference type="InterPro" id="IPR013149">
    <property type="entry name" value="ADH-like_C"/>
</dbReference>
<dbReference type="InterPro" id="IPR002328">
    <property type="entry name" value="ADH_Zn_CS"/>
</dbReference>
<evidence type="ECO:0000313" key="7">
    <source>
        <dbReference type="EMBL" id="TMR02624.1"/>
    </source>
</evidence>
<dbReference type="InterPro" id="IPR013154">
    <property type="entry name" value="ADH-like_N"/>
</dbReference>
<evidence type="ECO:0000256" key="3">
    <source>
        <dbReference type="ARBA" id="ARBA00022833"/>
    </source>
</evidence>
<dbReference type="SUPFAM" id="SSF51735">
    <property type="entry name" value="NAD(P)-binding Rossmann-fold domains"/>
    <property type="match status" value="1"/>
</dbReference>
<accession>A0A5C4JE75</accession>
<comment type="cofactor">
    <cofactor evidence="1 5">
        <name>Zn(2+)</name>
        <dbReference type="ChEBI" id="CHEBI:29105"/>
    </cofactor>
</comment>
<feature type="domain" description="Enoyl reductase (ER)" evidence="6">
    <location>
        <begin position="16"/>
        <end position="364"/>
    </location>
</feature>
<dbReference type="SUPFAM" id="SSF50129">
    <property type="entry name" value="GroES-like"/>
    <property type="match status" value="1"/>
</dbReference>